<evidence type="ECO:0000313" key="2">
    <source>
        <dbReference type="EMBL" id="KAJ8600191.1"/>
    </source>
</evidence>
<dbReference type="EMBL" id="JAQMWT010000526">
    <property type="protein sequence ID" value="KAJ8600191.1"/>
    <property type="molecule type" value="Genomic_DNA"/>
</dbReference>
<comment type="caution">
    <text evidence="2">The sequence shown here is derived from an EMBL/GenBank/DDBJ whole genome shotgun (WGS) entry which is preliminary data.</text>
</comment>
<feature type="region of interest" description="Disordered" evidence="1">
    <location>
        <begin position="281"/>
        <end position="329"/>
    </location>
</feature>
<name>A0AAD7U8G4_9STRA</name>
<sequence>MHSGHPERQNYTEYAKRTWLQRVPRHVIIDGVQAQRRLMHIFYDDNPGCFQLPCRGETQPHYLKIGKYFGAHRTIAGVLVANDTWPDVKWVLVVDDDDHVQLDVVRRYLEPLDADVPLLLAGRVGPGHNAIPCHRTNNNSKWSCCTDPTKPCRAYLYGPQAIWDYDKLEHTFMPKKICPEHEVSNYCCRSKPWPEGIHAGFPFRVHPRGPYRPHFSLLWPYGGLGYIVSRGMLDVIPRDHWQQCMYGFQCANADHRVMACVLNAGFSLTLHKNGIPGIKHHFTPPGMLASPSTSDQTRRHHAHYSTPTSRRPGPAPRTPRRAKSQQAVS</sequence>
<reference evidence="2" key="1">
    <citation type="submission" date="2023-01" db="EMBL/GenBank/DDBJ databases">
        <title>Metagenome sequencing of chrysophaentin producing Chrysophaeum taylorii.</title>
        <authorList>
            <person name="Davison J."/>
            <person name="Bewley C."/>
        </authorList>
    </citation>
    <scope>NUCLEOTIDE SEQUENCE</scope>
    <source>
        <strain evidence="2">NIES-1699</strain>
    </source>
</reference>
<dbReference type="Proteomes" id="UP001230188">
    <property type="component" value="Unassembled WGS sequence"/>
</dbReference>
<proteinExistence type="predicted"/>
<keyword evidence="3" id="KW-1185">Reference proteome</keyword>
<organism evidence="2 3">
    <name type="scientific">Chrysophaeum taylorii</name>
    <dbReference type="NCBI Taxonomy" id="2483200"/>
    <lineage>
        <taxon>Eukaryota</taxon>
        <taxon>Sar</taxon>
        <taxon>Stramenopiles</taxon>
        <taxon>Ochrophyta</taxon>
        <taxon>Pelagophyceae</taxon>
        <taxon>Pelagomonadales</taxon>
        <taxon>Pelagomonadaceae</taxon>
        <taxon>Chrysophaeum</taxon>
    </lineage>
</organism>
<accession>A0AAD7U8G4</accession>
<evidence type="ECO:0000256" key="1">
    <source>
        <dbReference type="SAM" id="MobiDB-lite"/>
    </source>
</evidence>
<protein>
    <submittedName>
        <fullName evidence="2">Uncharacterized protein</fullName>
    </submittedName>
</protein>
<dbReference type="AlphaFoldDB" id="A0AAD7U8G4"/>
<gene>
    <name evidence="2" type="ORF">CTAYLR_001974</name>
</gene>
<evidence type="ECO:0000313" key="3">
    <source>
        <dbReference type="Proteomes" id="UP001230188"/>
    </source>
</evidence>
<dbReference type="Gene3D" id="3.90.550.50">
    <property type="match status" value="1"/>
</dbReference>